<dbReference type="AlphaFoldDB" id="A0A095URZ2"/>
<dbReference type="Proteomes" id="UP000029444">
    <property type="component" value="Unassembled WGS sequence"/>
</dbReference>
<sequence length="224" mass="24790">MQNVVAIPANPALVNSTEDFLHAIEHDRKDSAEKFIHMVDHLTDRVISLFLVEPAKLANVSGGQKKVIDFAVSTAGKASSMLTRQIFKKVTNAEFAPVVKNVEEMYWRAGDDNGNHPYIAFPVSDEFAAEFQKACQLCADERGQEDVALVTKVMGDLADQIIEDVFLPNTRTIKMGFVTQKALNVGVDGSRKAIHAVNNKVLKNLSNAELKNYMGHYASLLMQR</sequence>
<accession>A0A095URZ2</accession>
<dbReference type="RefSeq" id="WP_035231326.1">
    <property type="nucleotide sequence ID" value="NZ_ARXV01000004.1"/>
</dbReference>
<comment type="caution">
    <text evidence="1">The sequence shown here is derived from an EMBL/GenBank/DDBJ whole genome shotgun (WGS) entry which is preliminary data.</text>
</comment>
<evidence type="ECO:0000313" key="1">
    <source>
        <dbReference type="EMBL" id="KGD65305.1"/>
    </source>
</evidence>
<gene>
    <name evidence="1" type="ORF">Y5S_01198</name>
</gene>
<keyword evidence="2" id="KW-1185">Reference proteome</keyword>
<proteinExistence type="predicted"/>
<dbReference type="OrthoDB" id="6075867at2"/>
<evidence type="ECO:0000313" key="2">
    <source>
        <dbReference type="Proteomes" id="UP000029444"/>
    </source>
</evidence>
<dbReference type="PATRIC" id="fig|1177154.3.peg.1217"/>
<reference evidence="1 2" key="1">
    <citation type="submission" date="2012-09" db="EMBL/GenBank/DDBJ databases">
        <title>Genome Sequence of alkane-degrading Bacterium Alcanivorax sp. 19-m-6.</title>
        <authorList>
            <person name="Lai Q."/>
            <person name="Shao Z."/>
        </authorList>
    </citation>
    <scope>NUCLEOTIDE SEQUENCE [LARGE SCALE GENOMIC DNA]</scope>
    <source>
        <strain evidence="1 2">19-m-6</strain>
    </source>
</reference>
<organism evidence="1 2">
    <name type="scientific">Alcanivorax nanhaiticus</name>
    <dbReference type="NCBI Taxonomy" id="1177154"/>
    <lineage>
        <taxon>Bacteria</taxon>
        <taxon>Pseudomonadati</taxon>
        <taxon>Pseudomonadota</taxon>
        <taxon>Gammaproteobacteria</taxon>
        <taxon>Oceanospirillales</taxon>
        <taxon>Alcanivoracaceae</taxon>
        <taxon>Alcanivorax</taxon>
    </lineage>
</organism>
<protein>
    <submittedName>
        <fullName evidence="1">Uncharacterized protein</fullName>
    </submittedName>
</protein>
<dbReference type="EMBL" id="ARXV01000004">
    <property type="protein sequence ID" value="KGD65305.1"/>
    <property type="molecule type" value="Genomic_DNA"/>
</dbReference>
<name>A0A095URZ2_9GAMM</name>